<evidence type="ECO:0000256" key="5">
    <source>
        <dbReference type="ARBA" id="ARBA00022737"/>
    </source>
</evidence>
<feature type="repeat" description="Solcar" evidence="8">
    <location>
        <begin position="114"/>
        <end position="202"/>
    </location>
</feature>
<dbReference type="EMBL" id="CAIX01000203">
    <property type="protein sequence ID" value="CCI48093.1"/>
    <property type="molecule type" value="Genomic_DNA"/>
</dbReference>
<keyword evidence="5" id="KW-0677">Repeat</keyword>
<dbReference type="PROSITE" id="PS50920">
    <property type="entry name" value="SOLCAR"/>
    <property type="match status" value="3"/>
</dbReference>
<dbReference type="InParanoid" id="A0A024GMU3"/>
<evidence type="ECO:0000256" key="1">
    <source>
        <dbReference type="ARBA" id="ARBA00004141"/>
    </source>
</evidence>
<feature type="transmembrane region" description="Helical" evidence="10">
    <location>
        <begin position="225"/>
        <end position="244"/>
    </location>
</feature>
<evidence type="ECO:0000256" key="6">
    <source>
        <dbReference type="ARBA" id="ARBA00022989"/>
    </source>
</evidence>
<evidence type="ECO:0000256" key="4">
    <source>
        <dbReference type="ARBA" id="ARBA00022692"/>
    </source>
</evidence>
<sequence>MASTTSPSFAAFVDASAGAMGALVAAILLYPLDVVKTRHQAERTYPDSKSGAIVRKNGIKSMLYRIYKEEGPSGLYAGLNSKILHTMISNFAYFYWYSFLKHFTQKRWTKGKQLTTSLSLLVATLAGAINMTMTLPLEVINTRAQLSAKNETKFKSKGVFALGSEIYHEDGLTAFWRGYAPALVLTSNPSINYTIFDTLKDTLQRWKRTALTKHCQRATFTALEAFLLAAISKAIATVVTYPIIRAKVLMQSEKHSKDENTTQKKRTMMQTMKHIYEEQGLRGYYKGCFEQLLNTVLKSAFLIMTKEQIAQVTMQFLHAILGRKNIRQSTKALK</sequence>
<dbReference type="PANTHER" id="PTHR45939">
    <property type="entry name" value="PEROXISOMAL MEMBRANE PROTEIN PMP34-RELATED"/>
    <property type="match status" value="1"/>
</dbReference>
<proteinExistence type="inferred from homology"/>
<keyword evidence="7 8" id="KW-0472">Membrane</keyword>
<evidence type="ECO:0000256" key="9">
    <source>
        <dbReference type="RuleBase" id="RU000488"/>
    </source>
</evidence>
<dbReference type="Gene3D" id="1.50.40.10">
    <property type="entry name" value="Mitochondrial carrier domain"/>
    <property type="match status" value="1"/>
</dbReference>
<evidence type="ECO:0000256" key="7">
    <source>
        <dbReference type="ARBA" id="ARBA00023136"/>
    </source>
</evidence>
<comment type="caution">
    <text evidence="11">The sequence shown here is derived from an EMBL/GenBank/DDBJ whole genome shotgun (WGS) entry which is preliminary data.</text>
</comment>
<dbReference type="SUPFAM" id="SSF103506">
    <property type="entry name" value="Mitochondrial carrier"/>
    <property type="match status" value="1"/>
</dbReference>
<feature type="transmembrane region" description="Helical" evidence="10">
    <location>
        <begin position="118"/>
        <end position="137"/>
    </location>
</feature>
<evidence type="ECO:0000256" key="8">
    <source>
        <dbReference type="PROSITE-ProRule" id="PRU00282"/>
    </source>
</evidence>
<keyword evidence="3 9" id="KW-0813">Transport</keyword>
<dbReference type="InterPro" id="IPR052217">
    <property type="entry name" value="Mito/Peroxisomal_Carrier"/>
</dbReference>
<protein>
    <submittedName>
        <fullName evidence="11">Uncharacterized protein</fullName>
    </submittedName>
</protein>
<comment type="similarity">
    <text evidence="2 9">Belongs to the mitochondrial carrier (TC 2.A.29) family.</text>
</comment>
<gene>
    <name evidence="11" type="ORF">BN9_091420</name>
</gene>
<evidence type="ECO:0000313" key="12">
    <source>
        <dbReference type="Proteomes" id="UP000053237"/>
    </source>
</evidence>
<reference evidence="11 12" key="1">
    <citation type="submission" date="2012-05" db="EMBL/GenBank/DDBJ databases">
        <title>Recombination and specialization in a pathogen metapopulation.</title>
        <authorList>
            <person name="Gardiner A."/>
            <person name="Kemen E."/>
            <person name="Schultz-Larsen T."/>
            <person name="MacLean D."/>
            <person name="Van Oosterhout C."/>
            <person name="Jones J.D.G."/>
        </authorList>
    </citation>
    <scope>NUCLEOTIDE SEQUENCE [LARGE SCALE GENOMIC DNA]</scope>
    <source>
        <strain evidence="11 12">Ac Nc2</strain>
    </source>
</reference>
<feature type="transmembrane region" description="Helical" evidence="10">
    <location>
        <begin position="75"/>
        <end position="97"/>
    </location>
</feature>
<name>A0A024GMU3_9STRA</name>
<dbReference type="STRING" id="65357.A0A024GMU3"/>
<comment type="subcellular location">
    <subcellularLocation>
        <location evidence="1">Membrane</location>
        <topology evidence="1">Multi-pass membrane protein</topology>
    </subcellularLocation>
</comment>
<dbReference type="PANTHER" id="PTHR45939:SF1">
    <property type="entry name" value="MITOCHONDRIAL THIAMINE PYROPHOSPHATE CARRIER 1-RELATED"/>
    <property type="match status" value="1"/>
</dbReference>
<dbReference type="OrthoDB" id="446044at2759"/>
<dbReference type="InterPro" id="IPR023395">
    <property type="entry name" value="MCP_dom_sf"/>
</dbReference>
<accession>A0A024GMU3</accession>
<organism evidence="11 12">
    <name type="scientific">Albugo candida</name>
    <dbReference type="NCBI Taxonomy" id="65357"/>
    <lineage>
        <taxon>Eukaryota</taxon>
        <taxon>Sar</taxon>
        <taxon>Stramenopiles</taxon>
        <taxon>Oomycota</taxon>
        <taxon>Peronosporomycetes</taxon>
        <taxon>Albuginales</taxon>
        <taxon>Albuginaceae</taxon>
        <taxon>Albugo</taxon>
    </lineage>
</organism>
<keyword evidence="4 8" id="KW-0812">Transmembrane</keyword>
<dbReference type="AlphaFoldDB" id="A0A024GMU3"/>
<evidence type="ECO:0000256" key="10">
    <source>
        <dbReference type="SAM" id="Phobius"/>
    </source>
</evidence>
<feature type="repeat" description="Solcar" evidence="8">
    <location>
        <begin position="220"/>
        <end position="312"/>
    </location>
</feature>
<dbReference type="Proteomes" id="UP000053237">
    <property type="component" value="Unassembled WGS sequence"/>
</dbReference>
<keyword evidence="12" id="KW-1185">Reference proteome</keyword>
<feature type="transmembrane region" description="Helical" evidence="10">
    <location>
        <begin position="12"/>
        <end position="32"/>
    </location>
</feature>
<dbReference type="InterPro" id="IPR018108">
    <property type="entry name" value="MCP_transmembrane"/>
</dbReference>
<dbReference type="GO" id="GO:0016020">
    <property type="term" value="C:membrane"/>
    <property type="evidence" value="ECO:0007669"/>
    <property type="project" value="UniProtKB-SubCell"/>
</dbReference>
<evidence type="ECO:0000256" key="3">
    <source>
        <dbReference type="ARBA" id="ARBA00022448"/>
    </source>
</evidence>
<keyword evidence="6 10" id="KW-1133">Transmembrane helix</keyword>
<dbReference type="Pfam" id="PF00153">
    <property type="entry name" value="Mito_carr"/>
    <property type="match status" value="3"/>
</dbReference>
<evidence type="ECO:0000313" key="11">
    <source>
        <dbReference type="EMBL" id="CCI48093.1"/>
    </source>
</evidence>
<evidence type="ECO:0000256" key="2">
    <source>
        <dbReference type="ARBA" id="ARBA00006375"/>
    </source>
</evidence>
<feature type="repeat" description="Solcar" evidence="8">
    <location>
        <begin position="9"/>
        <end position="103"/>
    </location>
</feature>
<dbReference type="GO" id="GO:0015217">
    <property type="term" value="F:ADP transmembrane transporter activity"/>
    <property type="evidence" value="ECO:0007669"/>
    <property type="project" value="TreeGrafter"/>
</dbReference>